<dbReference type="PANTHER" id="PTHR41694:SF3">
    <property type="entry name" value="RNA-DIRECTED DNA POLYMERASE-RELATED"/>
    <property type="match status" value="1"/>
</dbReference>
<dbReference type="Proteomes" id="UP000642973">
    <property type="component" value="Unassembled WGS sequence"/>
</dbReference>
<sequence length="220" mass="24706">VGRDIATIVTPVQSWYFESCLANQYELQAALAGFQGQITYHLSSHPLLNLAREVPFGQKMLSQTEPVEGLTVFTDGSGKTGKAAVVWYDNGEWKDNVILQQGLLQLVELWAMVVVFQTFTNPINIMTDSAYVANLVAKLDKVVLGQVDTRPLFELLLELWNCIQQRKQPYFVMHIRSHTTLPGFFTEGNARADALVSAMVLAPVPNVWQQAILSHQFFHQ</sequence>
<evidence type="ECO:0000256" key="6">
    <source>
        <dbReference type="ARBA" id="ARBA00022918"/>
    </source>
</evidence>
<proteinExistence type="predicted"/>
<keyword evidence="1" id="KW-0808">Transferase</keyword>
<accession>A0A851CU18</accession>
<dbReference type="SUPFAM" id="SSF53098">
    <property type="entry name" value="Ribonuclease H-like"/>
    <property type="match status" value="1"/>
</dbReference>
<dbReference type="PROSITE" id="PS50879">
    <property type="entry name" value="RNASE_H_1"/>
    <property type="match status" value="1"/>
</dbReference>
<dbReference type="PANTHER" id="PTHR41694">
    <property type="entry name" value="ENDOGENOUS RETROVIRUS GROUP K MEMBER POL PROTEIN"/>
    <property type="match status" value="1"/>
</dbReference>
<keyword evidence="4" id="KW-0255">Endonuclease</keyword>
<evidence type="ECO:0000256" key="4">
    <source>
        <dbReference type="ARBA" id="ARBA00022759"/>
    </source>
</evidence>
<dbReference type="AlphaFoldDB" id="A0A851CU18"/>
<dbReference type="GO" id="GO:0035613">
    <property type="term" value="F:RNA stem-loop binding"/>
    <property type="evidence" value="ECO:0007669"/>
    <property type="project" value="TreeGrafter"/>
</dbReference>
<dbReference type="GO" id="GO:0003964">
    <property type="term" value="F:RNA-directed DNA polymerase activity"/>
    <property type="evidence" value="ECO:0007669"/>
    <property type="project" value="UniProtKB-KW"/>
</dbReference>
<name>A0A851CU18_CALVR</name>
<feature type="domain" description="RNase H type-1" evidence="7">
    <location>
        <begin position="66"/>
        <end position="201"/>
    </location>
</feature>
<evidence type="ECO:0000256" key="3">
    <source>
        <dbReference type="ARBA" id="ARBA00022722"/>
    </source>
</evidence>
<organism evidence="8 9">
    <name type="scientific">Calyptomena viridis</name>
    <name type="common">Lesser green broadbill</name>
    <dbReference type="NCBI Taxonomy" id="135972"/>
    <lineage>
        <taxon>Eukaryota</taxon>
        <taxon>Metazoa</taxon>
        <taxon>Chordata</taxon>
        <taxon>Craniata</taxon>
        <taxon>Vertebrata</taxon>
        <taxon>Euteleostomi</taxon>
        <taxon>Archelosauria</taxon>
        <taxon>Archosauria</taxon>
        <taxon>Dinosauria</taxon>
        <taxon>Saurischia</taxon>
        <taxon>Theropoda</taxon>
        <taxon>Coelurosauria</taxon>
        <taxon>Aves</taxon>
        <taxon>Neognathae</taxon>
        <taxon>Neoaves</taxon>
        <taxon>Telluraves</taxon>
        <taxon>Australaves</taxon>
        <taxon>Passeriformes</taxon>
        <taxon>Eurylaimidae</taxon>
        <taxon>Calyptomena</taxon>
    </lineage>
</organism>
<keyword evidence="6" id="KW-0695">RNA-directed DNA polymerase</keyword>
<dbReference type="Gene3D" id="3.30.420.10">
    <property type="entry name" value="Ribonuclease H-like superfamily/Ribonuclease H"/>
    <property type="match status" value="1"/>
</dbReference>
<evidence type="ECO:0000313" key="9">
    <source>
        <dbReference type="Proteomes" id="UP000642973"/>
    </source>
</evidence>
<comment type="caution">
    <text evidence="8">The sequence shown here is derived from an EMBL/GenBank/DDBJ whole genome shotgun (WGS) entry which is preliminary data.</text>
</comment>
<feature type="non-terminal residue" evidence="8">
    <location>
        <position position="220"/>
    </location>
</feature>
<dbReference type="InterPro" id="IPR002156">
    <property type="entry name" value="RNaseH_domain"/>
</dbReference>
<evidence type="ECO:0000313" key="8">
    <source>
        <dbReference type="EMBL" id="NWI59743.1"/>
    </source>
</evidence>
<gene>
    <name evidence="8" type="primary">Ervk19_3</name>
    <name evidence="8" type="ORF">CALVIR_R15151</name>
</gene>
<evidence type="ECO:0000259" key="7">
    <source>
        <dbReference type="PROSITE" id="PS50879"/>
    </source>
</evidence>
<dbReference type="InterPro" id="IPR036397">
    <property type="entry name" value="RNaseH_sf"/>
</dbReference>
<keyword evidence="5" id="KW-0378">Hydrolase</keyword>
<evidence type="ECO:0000256" key="1">
    <source>
        <dbReference type="ARBA" id="ARBA00022679"/>
    </source>
</evidence>
<evidence type="ECO:0000256" key="5">
    <source>
        <dbReference type="ARBA" id="ARBA00022801"/>
    </source>
</evidence>
<keyword evidence="9" id="KW-1185">Reference proteome</keyword>
<reference evidence="8" key="1">
    <citation type="submission" date="2019-10" db="EMBL/GenBank/DDBJ databases">
        <title>Bird 10,000 Genomes (B10K) Project - Family phase.</title>
        <authorList>
            <person name="Zhang G."/>
        </authorList>
    </citation>
    <scope>NUCLEOTIDE SEQUENCE</scope>
    <source>
        <strain evidence="8">B10K-DU-002-55</strain>
        <tissue evidence="8">Muscle</tissue>
    </source>
</reference>
<dbReference type="EMBL" id="WEIV01026285">
    <property type="protein sequence ID" value="NWI59743.1"/>
    <property type="molecule type" value="Genomic_DNA"/>
</dbReference>
<dbReference type="Pfam" id="PF00075">
    <property type="entry name" value="RNase_H"/>
    <property type="match status" value="1"/>
</dbReference>
<dbReference type="InterPro" id="IPR012337">
    <property type="entry name" value="RNaseH-like_sf"/>
</dbReference>
<protein>
    <submittedName>
        <fullName evidence="8">POK19 protein</fullName>
    </submittedName>
</protein>
<dbReference type="GO" id="GO:0004523">
    <property type="term" value="F:RNA-DNA hybrid ribonuclease activity"/>
    <property type="evidence" value="ECO:0007669"/>
    <property type="project" value="InterPro"/>
</dbReference>
<evidence type="ECO:0000256" key="2">
    <source>
        <dbReference type="ARBA" id="ARBA00022695"/>
    </source>
</evidence>
<keyword evidence="3" id="KW-0540">Nuclease</keyword>
<feature type="non-terminal residue" evidence="8">
    <location>
        <position position="1"/>
    </location>
</feature>
<keyword evidence="2" id="KW-0548">Nucleotidyltransferase</keyword>